<dbReference type="RefSeq" id="WP_087276175.1">
    <property type="nucleotide sequence ID" value="NZ_CP021455.1"/>
</dbReference>
<dbReference type="Pfam" id="PF02771">
    <property type="entry name" value="Acyl-CoA_dh_N"/>
    <property type="match status" value="1"/>
</dbReference>
<dbReference type="PROSITE" id="PS00072">
    <property type="entry name" value="ACYL_COA_DH_1"/>
    <property type="match status" value="1"/>
</dbReference>
<evidence type="ECO:0000256" key="1">
    <source>
        <dbReference type="ARBA" id="ARBA00001974"/>
    </source>
</evidence>
<sequence>MQALHITPGNMPPECEVLRQEVRDFLAQEMPAYSKVARAKNWTGKDQTFSRKLAERGWIGMLWPKVYGGGERTNLERYVLLEELLAAGAPVSFHWVADRQSGPLLIKYSPHVLAPQIVPRIVRGEVAFCIGMSEPDSGSDLASIRTRATKVPGGWSITGRKVWTSGANMADYMIALVRTSDRSENRHAGMSQLLIDVKQAQTQGLEIRPIQTQLGGQAFCECTFDDVFVPDDHLIGEEGQGWQQVTGELKFERSGPERFLSSTQLVLEMLDAADPGNPAQAAALGRIVAQYACLRQMSQGVALMMAEGQDPAVATSVVKDQGALLEQGMPDIAHALFADGLDPDSDLAQVLDYLALSVPSFSLRGGTREILRGIIARGLGLR</sequence>
<keyword evidence="2" id="KW-0285">Flavoprotein</keyword>
<dbReference type="KEGG" id="cser:CCO03_01255"/>
<evidence type="ECO:0000313" key="7">
    <source>
        <dbReference type="EMBL" id="ARU03491.1"/>
    </source>
</evidence>
<dbReference type="InterPro" id="IPR006091">
    <property type="entry name" value="Acyl-CoA_Oxase/DH_mid-dom"/>
</dbReference>
<dbReference type="InterPro" id="IPR046373">
    <property type="entry name" value="Acyl-CoA_Oxase/DH_mid-dom_sf"/>
</dbReference>
<dbReference type="InterPro" id="IPR006089">
    <property type="entry name" value="Acyl-CoA_DH_CS"/>
</dbReference>
<dbReference type="GO" id="GO:0050660">
    <property type="term" value="F:flavin adenine dinucleotide binding"/>
    <property type="evidence" value="ECO:0007669"/>
    <property type="project" value="InterPro"/>
</dbReference>
<dbReference type="PANTHER" id="PTHR43292">
    <property type="entry name" value="ACYL-COA DEHYDROGENASE"/>
    <property type="match status" value="1"/>
</dbReference>
<evidence type="ECO:0000259" key="5">
    <source>
        <dbReference type="Pfam" id="PF02770"/>
    </source>
</evidence>
<dbReference type="GO" id="GO:0003995">
    <property type="term" value="F:acyl-CoA dehydrogenase activity"/>
    <property type="evidence" value="ECO:0007669"/>
    <property type="project" value="InterPro"/>
</dbReference>
<dbReference type="SUPFAM" id="SSF56645">
    <property type="entry name" value="Acyl-CoA dehydrogenase NM domain-like"/>
    <property type="match status" value="1"/>
</dbReference>
<reference evidence="7 8" key="1">
    <citation type="submission" date="2017-05" db="EMBL/GenBank/DDBJ databases">
        <authorList>
            <person name="Song R."/>
            <person name="Chenine A.L."/>
            <person name="Ruprecht R.M."/>
        </authorList>
    </citation>
    <scope>NUCLEOTIDE SEQUENCE [LARGE SCALE GENOMIC DNA]</scope>
    <source>
        <strain evidence="7 8">DSM 26136</strain>
    </source>
</reference>
<name>A0A1Y0EJ91_9BURK</name>
<evidence type="ECO:0000256" key="2">
    <source>
        <dbReference type="ARBA" id="ARBA00022630"/>
    </source>
</evidence>
<organism evidence="7 8">
    <name type="scientific">Comamonas serinivorans</name>
    <dbReference type="NCBI Taxonomy" id="1082851"/>
    <lineage>
        <taxon>Bacteria</taxon>
        <taxon>Pseudomonadati</taxon>
        <taxon>Pseudomonadota</taxon>
        <taxon>Betaproteobacteria</taxon>
        <taxon>Burkholderiales</taxon>
        <taxon>Comamonadaceae</taxon>
        <taxon>Comamonas</taxon>
    </lineage>
</organism>
<evidence type="ECO:0000256" key="4">
    <source>
        <dbReference type="ARBA" id="ARBA00023002"/>
    </source>
</evidence>
<dbReference type="FunFam" id="2.40.110.10:FF:000011">
    <property type="entry name" value="Acyl-CoA dehydrogenase FadE34"/>
    <property type="match status" value="1"/>
</dbReference>
<dbReference type="InterPro" id="IPR013786">
    <property type="entry name" value="AcylCoA_DH/ox_N"/>
</dbReference>
<dbReference type="EMBL" id="CP021455">
    <property type="protein sequence ID" value="ARU03491.1"/>
    <property type="molecule type" value="Genomic_DNA"/>
</dbReference>
<feature type="domain" description="Acyl-CoA oxidase/dehydrogenase middle" evidence="5">
    <location>
        <begin position="129"/>
        <end position="227"/>
    </location>
</feature>
<gene>
    <name evidence="7" type="ORF">CCO03_01255</name>
</gene>
<dbReference type="Proteomes" id="UP000196138">
    <property type="component" value="Chromosome"/>
</dbReference>
<dbReference type="Gene3D" id="1.10.540.10">
    <property type="entry name" value="Acyl-CoA dehydrogenase/oxidase, N-terminal domain"/>
    <property type="match status" value="1"/>
</dbReference>
<dbReference type="GO" id="GO:0005886">
    <property type="term" value="C:plasma membrane"/>
    <property type="evidence" value="ECO:0007669"/>
    <property type="project" value="TreeGrafter"/>
</dbReference>
<dbReference type="Gene3D" id="2.40.110.10">
    <property type="entry name" value="Butyryl-CoA Dehydrogenase, subunit A, domain 2"/>
    <property type="match status" value="1"/>
</dbReference>
<evidence type="ECO:0000313" key="8">
    <source>
        <dbReference type="Proteomes" id="UP000196138"/>
    </source>
</evidence>
<feature type="domain" description="Acyl-CoA dehydrogenase/oxidase N-terminal" evidence="6">
    <location>
        <begin position="13"/>
        <end position="125"/>
    </location>
</feature>
<evidence type="ECO:0000256" key="3">
    <source>
        <dbReference type="ARBA" id="ARBA00022827"/>
    </source>
</evidence>
<dbReference type="Gene3D" id="1.20.140.10">
    <property type="entry name" value="Butyryl-CoA Dehydrogenase, subunit A, domain 3"/>
    <property type="match status" value="1"/>
</dbReference>
<keyword evidence="3" id="KW-0274">FAD</keyword>
<dbReference type="InterPro" id="IPR052161">
    <property type="entry name" value="Mycobact_Acyl-CoA_DH"/>
</dbReference>
<evidence type="ECO:0000259" key="6">
    <source>
        <dbReference type="Pfam" id="PF02771"/>
    </source>
</evidence>
<accession>A0A1Y0EJ91</accession>
<dbReference type="PANTHER" id="PTHR43292:SF4">
    <property type="entry name" value="ACYL-COA DEHYDROGENASE FADE34"/>
    <property type="match status" value="1"/>
</dbReference>
<protein>
    <submittedName>
        <fullName evidence="7">Acyl-CoA dehydrogenase</fullName>
    </submittedName>
</protein>
<keyword evidence="4" id="KW-0560">Oxidoreductase</keyword>
<dbReference type="InterPro" id="IPR037069">
    <property type="entry name" value="AcylCoA_DH/ox_N_sf"/>
</dbReference>
<keyword evidence="8" id="KW-1185">Reference proteome</keyword>
<comment type="cofactor">
    <cofactor evidence="1">
        <name>FAD</name>
        <dbReference type="ChEBI" id="CHEBI:57692"/>
    </cofactor>
</comment>
<dbReference type="InterPro" id="IPR009100">
    <property type="entry name" value="AcylCoA_DH/oxidase_NM_dom_sf"/>
</dbReference>
<dbReference type="AlphaFoldDB" id="A0A1Y0EJ91"/>
<proteinExistence type="predicted"/>
<dbReference type="Pfam" id="PF02770">
    <property type="entry name" value="Acyl-CoA_dh_M"/>
    <property type="match status" value="1"/>
</dbReference>
<dbReference type="OrthoDB" id="9770681at2"/>